<evidence type="ECO:0000313" key="3">
    <source>
        <dbReference type="EMBL" id="MDQ0336561.1"/>
    </source>
</evidence>
<protein>
    <recommendedName>
        <fullName evidence="6">DUF3592 domain-containing protein</fullName>
    </recommendedName>
</protein>
<dbReference type="RefSeq" id="WP_198151404.1">
    <property type="nucleotide sequence ID" value="NZ_JAGGJQ010000009.1"/>
</dbReference>
<feature type="transmembrane region" description="Helical" evidence="1">
    <location>
        <begin position="107"/>
        <end position="131"/>
    </location>
</feature>
<keyword evidence="5" id="KW-1185">Reference proteome</keyword>
<evidence type="ECO:0008006" key="6">
    <source>
        <dbReference type="Google" id="ProtNLM"/>
    </source>
</evidence>
<evidence type="ECO:0000313" key="5">
    <source>
        <dbReference type="Proteomes" id="UP001231587"/>
    </source>
</evidence>
<accession>A0A9X0YP40</accession>
<evidence type="ECO:0000313" key="2">
    <source>
        <dbReference type="EMBL" id="MBP1841019.1"/>
    </source>
</evidence>
<feature type="transmembrane region" description="Helical" evidence="1">
    <location>
        <begin position="6"/>
        <end position="24"/>
    </location>
</feature>
<sequence length="134" mass="15284">MIEYLYIGMLCVATLLLFFAFKHYNATKTLQLDGVRTKATVVDLIEIRGDDSYTYKPVFEYTNRNNAVVRFNSSVSSSPPAYKVGESVMIIYEKHGDERKIVSFWGLYRWTIILMCIAVPLLIIGGGYMLYSKG</sequence>
<dbReference type="EMBL" id="JAGGJQ010000009">
    <property type="protein sequence ID" value="MBP1841019.1"/>
    <property type="molecule type" value="Genomic_DNA"/>
</dbReference>
<dbReference type="AlphaFoldDB" id="A0A9X0YP40"/>
<dbReference type="EMBL" id="JAUSUU010000009">
    <property type="protein sequence ID" value="MDQ0336561.1"/>
    <property type="molecule type" value="Genomic_DNA"/>
</dbReference>
<keyword evidence="1" id="KW-1133">Transmembrane helix</keyword>
<dbReference type="Proteomes" id="UP001231587">
    <property type="component" value="Unassembled WGS sequence"/>
</dbReference>
<reference evidence="2" key="1">
    <citation type="submission" date="2021-03" db="EMBL/GenBank/DDBJ databases">
        <title>Genomic Encyclopedia of Type Strains, Phase IV (KMG-IV): sequencing the most valuable type-strain genomes for metagenomic binning, comparative biology and taxonomic classification.</title>
        <authorList>
            <person name="Goeker M."/>
        </authorList>
    </citation>
    <scope>NUCLEOTIDE SEQUENCE</scope>
    <source>
        <strain evidence="2">DSM 15523</strain>
        <strain evidence="3 5">DSM 16476</strain>
    </source>
</reference>
<keyword evidence="1" id="KW-0812">Transmembrane</keyword>
<evidence type="ECO:0000256" key="1">
    <source>
        <dbReference type="SAM" id="Phobius"/>
    </source>
</evidence>
<organism evidence="2 4">
    <name type="scientific">Formosa algae</name>
    <dbReference type="NCBI Taxonomy" id="225843"/>
    <lineage>
        <taxon>Bacteria</taxon>
        <taxon>Pseudomonadati</taxon>
        <taxon>Bacteroidota</taxon>
        <taxon>Flavobacteriia</taxon>
        <taxon>Flavobacteriales</taxon>
        <taxon>Flavobacteriaceae</taxon>
        <taxon>Formosa</taxon>
    </lineage>
</organism>
<dbReference type="Proteomes" id="UP001138672">
    <property type="component" value="Unassembled WGS sequence"/>
</dbReference>
<gene>
    <name evidence="2" type="ORF">J2Z56_002951</name>
    <name evidence="3" type="ORF">J2Z57_003015</name>
</gene>
<comment type="caution">
    <text evidence="2">The sequence shown here is derived from an EMBL/GenBank/DDBJ whole genome shotgun (WGS) entry which is preliminary data.</text>
</comment>
<keyword evidence="1" id="KW-0472">Membrane</keyword>
<evidence type="ECO:0000313" key="4">
    <source>
        <dbReference type="Proteomes" id="UP001138672"/>
    </source>
</evidence>
<proteinExistence type="predicted"/>
<name>A0A9X0YP40_9FLAO</name>